<accession>A0ABT0K5D9</accession>
<proteinExistence type="predicted"/>
<dbReference type="Gene3D" id="3.40.50.720">
    <property type="entry name" value="NAD(P)-binding Rossmann-like Domain"/>
    <property type="match status" value="1"/>
</dbReference>
<evidence type="ECO:0000313" key="1">
    <source>
        <dbReference type="EMBL" id="MCK9879011.1"/>
    </source>
</evidence>
<name>A0ABT0K5D9_9ACTN</name>
<reference evidence="1 2" key="1">
    <citation type="submission" date="2022-04" db="EMBL/GenBank/DDBJ databases">
        <title>Genome diversity in the genus Frankia.</title>
        <authorList>
            <person name="Carlos-Shanley C."/>
            <person name="Hahn D."/>
        </authorList>
    </citation>
    <scope>NUCLEOTIDE SEQUENCE [LARGE SCALE GENOMIC DNA]</scope>
    <source>
        <strain evidence="1 2">Ag45/Mut15</strain>
    </source>
</reference>
<gene>
    <name evidence="1" type="ORF">MXD59_25185</name>
</gene>
<comment type="caution">
    <text evidence="1">The sequence shown here is derived from an EMBL/GenBank/DDBJ whole genome shotgun (WGS) entry which is preliminary data.</text>
</comment>
<sequence>MDYVAAALVEPALTQPATGTVHHLTNPRPTPLGNLLDRLVALGHPSTVVSEQAWGEALRVAAATAESPTIATVRALEAAGPRGDEASGRYRFDDRNTRTALDRSGLRCPSVDDTVVDRYPTAAMDSGFLPDP</sequence>
<protein>
    <submittedName>
        <fullName evidence="1">Uncharacterized protein</fullName>
    </submittedName>
</protein>
<evidence type="ECO:0000313" key="2">
    <source>
        <dbReference type="Proteomes" id="UP001201873"/>
    </source>
</evidence>
<keyword evidence="2" id="KW-1185">Reference proteome</keyword>
<dbReference type="Proteomes" id="UP001201873">
    <property type="component" value="Unassembled WGS sequence"/>
</dbReference>
<dbReference type="RefSeq" id="WP_248827064.1">
    <property type="nucleotide sequence ID" value="NZ_JALKFT010000059.1"/>
</dbReference>
<organism evidence="1 2">
    <name type="scientific">Frankia umida</name>
    <dbReference type="NCBI Taxonomy" id="573489"/>
    <lineage>
        <taxon>Bacteria</taxon>
        <taxon>Bacillati</taxon>
        <taxon>Actinomycetota</taxon>
        <taxon>Actinomycetes</taxon>
        <taxon>Frankiales</taxon>
        <taxon>Frankiaceae</taxon>
        <taxon>Frankia</taxon>
    </lineage>
</organism>
<dbReference type="EMBL" id="JALKFT010000059">
    <property type="protein sequence ID" value="MCK9879011.1"/>
    <property type="molecule type" value="Genomic_DNA"/>
</dbReference>